<dbReference type="Gene3D" id="3.40.605.10">
    <property type="entry name" value="Aldehyde Dehydrogenase, Chain A, domain 1"/>
    <property type="match status" value="1"/>
</dbReference>
<evidence type="ECO:0000256" key="1">
    <source>
        <dbReference type="ARBA" id="ARBA00009986"/>
    </source>
</evidence>
<sequence length="422" mass="46109">MDASQRGRLLSKLADLIERDSMYLASLDTLDNGKPFIQAMFVDLQGSMGTLRYFSGWADKIHGKTIPTDGPHFTYTRREPVGVCGAIIPWNFPLMMAVWKLAPALCAGCTVVLKPAEQTPLSALYLAALIKEAGFPPGVVNIVPGYGPTAGAAISEHMDIQKVAFTGSTEVGKIIQQAAGKSNLKRVSLELGGKSPTIVFPDADLDFAVEEAHQALFFNMGQMCTAGSRTYVHEDIYDEFVRKSVERAKSRTVGDPFDPRNENGPQVDLDQYKKILSMIESGKKEGAKLECGGEAAGEKGYFIQPTVFTDVNDNMTIAKEEIFGPVMSIMKFKDIDDVIRRANDTTYGLVAAVYTKNLDTAMTMSNSLQAGTVWVNCYNRIYPQAPFGGFKASGLGRELGEYGLEQYTEVKTVTIKLPQKTS</sequence>
<comment type="similarity">
    <text evidence="1 4">Belongs to the aldehyde dehydrogenase family.</text>
</comment>
<accession>C3ZGM6</accession>
<dbReference type="InterPro" id="IPR015590">
    <property type="entry name" value="Aldehyde_DH_dom"/>
</dbReference>
<feature type="active site" evidence="3">
    <location>
        <position position="190"/>
    </location>
</feature>
<dbReference type="PANTHER" id="PTHR11699">
    <property type="entry name" value="ALDEHYDE DEHYDROGENASE-RELATED"/>
    <property type="match status" value="1"/>
</dbReference>
<dbReference type="PROSITE" id="PS00070">
    <property type="entry name" value="ALDEHYDE_DEHYDR_CYS"/>
    <property type="match status" value="1"/>
</dbReference>
<evidence type="ECO:0000256" key="3">
    <source>
        <dbReference type="PROSITE-ProRule" id="PRU10007"/>
    </source>
</evidence>
<proteinExistence type="inferred from homology"/>
<dbReference type="InterPro" id="IPR016160">
    <property type="entry name" value="Ald_DH_CS_CYS"/>
</dbReference>
<dbReference type="InterPro" id="IPR016163">
    <property type="entry name" value="Ald_DH_C"/>
</dbReference>
<dbReference type="PROSITE" id="PS00687">
    <property type="entry name" value="ALDEHYDE_DEHYDR_GLU"/>
    <property type="match status" value="1"/>
</dbReference>
<dbReference type="EMBL" id="GG666620">
    <property type="protein sequence ID" value="EEN48252.1"/>
    <property type="molecule type" value="Genomic_DNA"/>
</dbReference>
<dbReference type="InterPro" id="IPR016161">
    <property type="entry name" value="Ald_DH/histidinol_DH"/>
</dbReference>
<evidence type="ECO:0000256" key="4">
    <source>
        <dbReference type="RuleBase" id="RU003345"/>
    </source>
</evidence>
<dbReference type="STRING" id="7739.C3ZGM6"/>
<dbReference type="SUPFAM" id="SSF53720">
    <property type="entry name" value="ALDH-like"/>
    <property type="match status" value="1"/>
</dbReference>
<dbReference type="InterPro" id="IPR016162">
    <property type="entry name" value="Ald_DH_N"/>
</dbReference>
<organism>
    <name type="scientific">Branchiostoma floridae</name>
    <name type="common">Florida lancelet</name>
    <name type="synonym">Amphioxus</name>
    <dbReference type="NCBI Taxonomy" id="7739"/>
    <lineage>
        <taxon>Eukaryota</taxon>
        <taxon>Metazoa</taxon>
        <taxon>Chordata</taxon>
        <taxon>Cephalochordata</taxon>
        <taxon>Leptocardii</taxon>
        <taxon>Amphioxiformes</taxon>
        <taxon>Branchiostomatidae</taxon>
        <taxon>Branchiostoma</taxon>
    </lineage>
</organism>
<dbReference type="FunFam" id="3.40.605.10:FF:000050">
    <property type="entry name" value="Aldehyde dehydrogenase, mitochondrial"/>
    <property type="match status" value="1"/>
</dbReference>
<dbReference type="FunFam" id="3.40.605.10:FF:000026">
    <property type="entry name" value="Aldehyde dehydrogenase, putative"/>
    <property type="match status" value="1"/>
</dbReference>
<dbReference type="Gene3D" id="3.40.309.10">
    <property type="entry name" value="Aldehyde Dehydrogenase, Chain A, domain 2"/>
    <property type="match status" value="1"/>
</dbReference>
<dbReference type="InterPro" id="IPR029510">
    <property type="entry name" value="Ald_DH_CS_GLU"/>
</dbReference>
<feature type="domain" description="Aldehyde dehydrogenase" evidence="5">
    <location>
        <begin position="1"/>
        <end position="413"/>
    </location>
</feature>
<dbReference type="Pfam" id="PF00171">
    <property type="entry name" value="Aldedh"/>
    <property type="match status" value="1"/>
</dbReference>
<evidence type="ECO:0000256" key="2">
    <source>
        <dbReference type="ARBA" id="ARBA00023002"/>
    </source>
</evidence>
<dbReference type="eggNOG" id="KOG2450">
    <property type="taxonomic scope" value="Eukaryota"/>
</dbReference>
<evidence type="ECO:0000313" key="6">
    <source>
        <dbReference type="EMBL" id="EEN48252.1"/>
    </source>
</evidence>
<dbReference type="AlphaFoldDB" id="C3ZGM6"/>
<reference evidence="6" key="1">
    <citation type="journal article" date="2008" name="Nature">
        <title>The amphioxus genome and the evolution of the chordate karyotype.</title>
        <authorList>
            <consortium name="US DOE Joint Genome Institute (JGI-PGF)"/>
            <person name="Putnam N.H."/>
            <person name="Butts T."/>
            <person name="Ferrier D.E.K."/>
            <person name="Furlong R.F."/>
            <person name="Hellsten U."/>
            <person name="Kawashima T."/>
            <person name="Robinson-Rechavi M."/>
            <person name="Shoguchi E."/>
            <person name="Terry A."/>
            <person name="Yu J.-K."/>
            <person name="Benito-Gutierrez E.L."/>
            <person name="Dubchak I."/>
            <person name="Garcia-Fernandez J."/>
            <person name="Gibson-Brown J.J."/>
            <person name="Grigoriev I.V."/>
            <person name="Horton A.C."/>
            <person name="de Jong P.J."/>
            <person name="Jurka J."/>
            <person name="Kapitonov V.V."/>
            <person name="Kohara Y."/>
            <person name="Kuroki Y."/>
            <person name="Lindquist E."/>
            <person name="Lucas S."/>
            <person name="Osoegawa K."/>
            <person name="Pennacchio L.A."/>
            <person name="Salamov A.A."/>
            <person name="Satou Y."/>
            <person name="Sauka-Spengler T."/>
            <person name="Schmutz J."/>
            <person name="Shin-I T."/>
            <person name="Toyoda A."/>
            <person name="Bronner-Fraser M."/>
            <person name="Fujiyama A."/>
            <person name="Holland L.Z."/>
            <person name="Holland P.W.H."/>
            <person name="Satoh N."/>
            <person name="Rokhsar D.S."/>
        </authorList>
    </citation>
    <scope>NUCLEOTIDE SEQUENCE [LARGE SCALE GENOMIC DNA]</scope>
    <source>
        <strain evidence="6">S238N-H82</strain>
        <tissue evidence="6">Testes</tissue>
    </source>
</reference>
<evidence type="ECO:0000259" key="5">
    <source>
        <dbReference type="Pfam" id="PF00171"/>
    </source>
</evidence>
<protein>
    <recommendedName>
        <fullName evidence="5">Aldehyde dehydrogenase domain-containing protein</fullName>
    </recommendedName>
</protein>
<name>C3ZGM6_BRAFL</name>
<keyword evidence="2 4" id="KW-0560">Oxidoreductase</keyword>
<dbReference type="InParanoid" id="C3ZGM6"/>
<dbReference type="FunFam" id="3.40.309.10:FF:000001">
    <property type="entry name" value="Mitochondrial aldehyde dehydrogenase 2"/>
    <property type="match status" value="1"/>
</dbReference>
<dbReference type="GO" id="GO:0016620">
    <property type="term" value="F:oxidoreductase activity, acting on the aldehyde or oxo group of donors, NAD or NADP as acceptor"/>
    <property type="evidence" value="ECO:0007669"/>
    <property type="project" value="InterPro"/>
</dbReference>
<gene>
    <name evidence="6" type="ORF">BRAFLDRAFT_261794</name>
</gene>